<accession>A0A2S6HU76</accession>
<reference evidence="2 3" key="1">
    <citation type="submission" date="2018-02" db="EMBL/GenBank/DDBJ databases">
        <title>Genomic Encyclopedia of Archaeal and Bacterial Type Strains, Phase II (KMG-II): from individual species to whole genera.</title>
        <authorList>
            <person name="Goeker M."/>
        </authorList>
    </citation>
    <scope>NUCLEOTIDE SEQUENCE [LARGE SCALE GENOMIC DNA]</scope>
    <source>
        <strain evidence="2 3">DSM 3808</strain>
    </source>
</reference>
<protein>
    <submittedName>
        <fullName evidence="2">Molybdenum cofactor cytidylyltransferase</fullName>
    </submittedName>
</protein>
<sequence>MNMTLILLAAGDSVRFNGNKLLYEINGKPMYRYIIEEIDQLPKDLFFRKLIVTQYDEIMECMKDSGYKIIVNRDSRLGISHSIHLALKELEYENTDFLFAVCDQPYLKSFTIEALVKGFYESKKGLACLCLKGEPGNPAIFAGSYRKELMELTGDKGGKKIIRAHPSDVFLLEAESADELKDIDKLSDEFE</sequence>
<name>A0A2S6HU76_9FIRM</name>
<dbReference type="Gene3D" id="3.90.550.10">
    <property type="entry name" value="Spore Coat Polysaccharide Biosynthesis Protein SpsA, Chain A"/>
    <property type="match status" value="1"/>
</dbReference>
<dbReference type="SUPFAM" id="SSF53448">
    <property type="entry name" value="Nucleotide-diphospho-sugar transferases"/>
    <property type="match status" value="1"/>
</dbReference>
<dbReference type="AlphaFoldDB" id="A0A2S6HU76"/>
<dbReference type="RefSeq" id="WP_104436492.1">
    <property type="nucleotide sequence ID" value="NZ_PTJA01000004.1"/>
</dbReference>
<dbReference type="GO" id="GO:0016779">
    <property type="term" value="F:nucleotidyltransferase activity"/>
    <property type="evidence" value="ECO:0007669"/>
    <property type="project" value="UniProtKB-KW"/>
</dbReference>
<dbReference type="OrthoDB" id="9779263at2"/>
<organism evidence="2 3">
    <name type="scientific">Lacrimispora xylanisolvens</name>
    <dbReference type="NCBI Taxonomy" id="384636"/>
    <lineage>
        <taxon>Bacteria</taxon>
        <taxon>Bacillati</taxon>
        <taxon>Bacillota</taxon>
        <taxon>Clostridia</taxon>
        <taxon>Lachnospirales</taxon>
        <taxon>Lachnospiraceae</taxon>
        <taxon>Lacrimispora</taxon>
    </lineage>
</organism>
<evidence type="ECO:0000259" key="1">
    <source>
        <dbReference type="Pfam" id="PF12804"/>
    </source>
</evidence>
<proteinExistence type="predicted"/>
<dbReference type="CDD" id="cd04182">
    <property type="entry name" value="GT_2_like_f"/>
    <property type="match status" value="1"/>
</dbReference>
<evidence type="ECO:0000313" key="2">
    <source>
        <dbReference type="EMBL" id="PPK81399.1"/>
    </source>
</evidence>
<keyword evidence="2" id="KW-0548">Nucleotidyltransferase</keyword>
<dbReference type="Proteomes" id="UP000237749">
    <property type="component" value="Unassembled WGS sequence"/>
</dbReference>
<dbReference type="PANTHER" id="PTHR43777:SF1">
    <property type="entry name" value="MOLYBDENUM COFACTOR CYTIDYLYLTRANSFERASE"/>
    <property type="match status" value="1"/>
</dbReference>
<gene>
    <name evidence="2" type="ORF">BXY41_104201</name>
</gene>
<dbReference type="InterPro" id="IPR029044">
    <property type="entry name" value="Nucleotide-diphossugar_trans"/>
</dbReference>
<dbReference type="InterPro" id="IPR025877">
    <property type="entry name" value="MobA-like_NTP_Trfase"/>
</dbReference>
<keyword evidence="3" id="KW-1185">Reference proteome</keyword>
<comment type="caution">
    <text evidence="2">The sequence shown here is derived from an EMBL/GenBank/DDBJ whole genome shotgun (WGS) entry which is preliminary data.</text>
</comment>
<dbReference type="EMBL" id="PTJA01000004">
    <property type="protein sequence ID" value="PPK81399.1"/>
    <property type="molecule type" value="Genomic_DNA"/>
</dbReference>
<evidence type="ECO:0000313" key="3">
    <source>
        <dbReference type="Proteomes" id="UP000237749"/>
    </source>
</evidence>
<dbReference type="PANTHER" id="PTHR43777">
    <property type="entry name" value="MOLYBDENUM COFACTOR CYTIDYLYLTRANSFERASE"/>
    <property type="match status" value="1"/>
</dbReference>
<keyword evidence="2" id="KW-0808">Transferase</keyword>
<dbReference type="Pfam" id="PF12804">
    <property type="entry name" value="NTP_transf_3"/>
    <property type="match status" value="1"/>
</dbReference>
<feature type="domain" description="MobA-like NTP transferase" evidence="1">
    <location>
        <begin position="6"/>
        <end position="167"/>
    </location>
</feature>